<feature type="compositionally biased region" description="Basic and acidic residues" evidence="1">
    <location>
        <begin position="96"/>
        <end position="105"/>
    </location>
</feature>
<feature type="transmembrane region" description="Helical" evidence="2">
    <location>
        <begin position="136"/>
        <end position="153"/>
    </location>
</feature>
<keyword evidence="2" id="KW-1133">Transmembrane helix</keyword>
<reference evidence="4 5" key="1">
    <citation type="journal article" date="2015" name="Genome Biol. Evol.">
        <title>Phylogenomic analyses indicate that early fungi evolved digesting cell walls of algal ancestors of land plants.</title>
        <authorList>
            <person name="Chang Y."/>
            <person name="Wang S."/>
            <person name="Sekimoto S."/>
            <person name="Aerts A.L."/>
            <person name="Choi C."/>
            <person name="Clum A."/>
            <person name="LaButti K.M."/>
            <person name="Lindquist E.A."/>
            <person name="Yee Ngan C."/>
            <person name="Ohm R.A."/>
            <person name="Salamov A.A."/>
            <person name="Grigoriev I.V."/>
            <person name="Spatafora J.W."/>
            <person name="Berbee M.L."/>
        </authorList>
    </citation>
    <scope>NUCLEOTIDE SEQUENCE [LARGE SCALE GENOMIC DNA]</scope>
    <source>
        <strain evidence="4 5">NRRL 1564</strain>
    </source>
</reference>
<dbReference type="OrthoDB" id="5541482at2759"/>
<protein>
    <recommendedName>
        <fullName evidence="6">G-protein coupled receptors family 3 profile domain-containing protein</fullName>
    </recommendedName>
</protein>
<dbReference type="EMBL" id="KZ303512">
    <property type="protein sequence ID" value="PIA14805.1"/>
    <property type="molecule type" value="Genomic_DNA"/>
</dbReference>
<proteinExistence type="predicted"/>
<gene>
    <name evidence="4" type="ORF">COEREDRAFT_88336</name>
</gene>
<evidence type="ECO:0000313" key="5">
    <source>
        <dbReference type="Proteomes" id="UP000242474"/>
    </source>
</evidence>
<keyword evidence="3" id="KW-0732">Signal</keyword>
<accession>A0A2G5B717</accession>
<evidence type="ECO:0000256" key="3">
    <source>
        <dbReference type="SAM" id="SignalP"/>
    </source>
</evidence>
<evidence type="ECO:0008006" key="6">
    <source>
        <dbReference type="Google" id="ProtNLM"/>
    </source>
</evidence>
<sequence length="374" mass="40770">MLSVTLSTAILGTVLAAAQDAVGDVVTSSLAIRANELNDGMWIPNSSLLSGIDDGQWSTDSDFLNPTTTTFTDDSNTVDSTDSTKESTASDDSSAEDEHLSENNDIEHGKNLGQIYCPKKNCNKERDWLTKMPNAATGWTLGAISLIISLVTFRYSRGSEDYKYFLPASGTGMLLLSISLFLRASLGESNGDKESIYIASLIFNYAAGLLLLSALHTRVGALKTLFQPPTTREKFVSIAIRQIAFWCPVILFIVGVIYSFELKESYSAATGLHCIQAALVFILAVVFVVLCLIAWRSKHVIKMITKKSIASALAFAFLLLLWGSYMLSRAFVDLDNPARTSEAMYELLNHVPLIACGILGLVFGQPLEHVVEQN</sequence>
<feature type="transmembrane region" description="Helical" evidence="2">
    <location>
        <begin position="307"/>
        <end position="327"/>
    </location>
</feature>
<keyword evidence="5" id="KW-1185">Reference proteome</keyword>
<dbReference type="Proteomes" id="UP000242474">
    <property type="component" value="Unassembled WGS sequence"/>
</dbReference>
<evidence type="ECO:0000256" key="1">
    <source>
        <dbReference type="SAM" id="MobiDB-lite"/>
    </source>
</evidence>
<feature type="transmembrane region" description="Helical" evidence="2">
    <location>
        <begin position="235"/>
        <end position="258"/>
    </location>
</feature>
<evidence type="ECO:0000256" key="2">
    <source>
        <dbReference type="SAM" id="Phobius"/>
    </source>
</evidence>
<evidence type="ECO:0000313" key="4">
    <source>
        <dbReference type="EMBL" id="PIA14805.1"/>
    </source>
</evidence>
<name>A0A2G5B717_COERN</name>
<keyword evidence="2" id="KW-0472">Membrane</keyword>
<feature type="transmembrane region" description="Helical" evidence="2">
    <location>
        <begin position="270"/>
        <end position="295"/>
    </location>
</feature>
<feature type="signal peptide" evidence="3">
    <location>
        <begin position="1"/>
        <end position="16"/>
    </location>
</feature>
<organism evidence="4 5">
    <name type="scientific">Coemansia reversa (strain ATCC 12441 / NRRL 1564)</name>
    <dbReference type="NCBI Taxonomy" id="763665"/>
    <lineage>
        <taxon>Eukaryota</taxon>
        <taxon>Fungi</taxon>
        <taxon>Fungi incertae sedis</taxon>
        <taxon>Zoopagomycota</taxon>
        <taxon>Kickxellomycotina</taxon>
        <taxon>Kickxellomycetes</taxon>
        <taxon>Kickxellales</taxon>
        <taxon>Kickxellaceae</taxon>
        <taxon>Coemansia</taxon>
    </lineage>
</organism>
<feature type="compositionally biased region" description="Low complexity" evidence="1">
    <location>
        <begin position="68"/>
        <end position="92"/>
    </location>
</feature>
<feature type="transmembrane region" description="Helical" evidence="2">
    <location>
        <begin position="196"/>
        <end position="215"/>
    </location>
</feature>
<dbReference type="AlphaFoldDB" id="A0A2G5B717"/>
<keyword evidence="2" id="KW-0812">Transmembrane</keyword>
<feature type="transmembrane region" description="Helical" evidence="2">
    <location>
        <begin position="165"/>
        <end position="184"/>
    </location>
</feature>
<feature type="transmembrane region" description="Helical" evidence="2">
    <location>
        <begin position="347"/>
        <end position="364"/>
    </location>
</feature>
<feature type="region of interest" description="Disordered" evidence="1">
    <location>
        <begin position="68"/>
        <end position="105"/>
    </location>
</feature>
<feature type="chain" id="PRO_5013747448" description="G-protein coupled receptors family 3 profile domain-containing protein" evidence="3">
    <location>
        <begin position="17"/>
        <end position="374"/>
    </location>
</feature>